<dbReference type="EMBL" id="FQZC01000004">
    <property type="protein sequence ID" value="SHJ71116.1"/>
    <property type="molecule type" value="Genomic_DNA"/>
</dbReference>
<proteinExistence type="predicted"/>
<protein>
    <submittedName>
        <fullName evidence="2">Serine/threonine protein phosphatase 1</fullName>
    </submittedName>
</protein>
<dbReference type="Gene3D" id="3.60.21.10">
    <property type="match status" value="1"/>
</dbReference>
<name>A0ABY1INW6_9HYPH</name>
<keyword evidence="3" id="KW-1185">Reference proteome</keyword>
<organism evidence="2 3">
    <name type="scientific">Aureimonas altamirensis DSM 21988</name>
    <dbReference type="NCBI Taxonomy" id="1121026"/>
    <lineage>
        <taxon>Bacteria</taxon>
        <taxon>Pseudomonadati</taxon>
        <taxon>Pseudomonadota</taxon>
        <taxon>Alphaproteobacteria</taxon>
        <taxon>Hyphomicrobiales</taxon>
        <taxon>Aurantimonadaceae</taxon>
        <taxon>Aureimonas</taxon>
    </lineage>
</organism>
<dbReference type="InterPro" id="IPR029052">
    <property type="entry name" value="Metallo-depent_PP-like"/>
</dbReference>
<dbReference type="InterPro" id="IPR050126">
    <property type="entry name" value="Ap4A_hydrolase"/>
</dbReference>
<evidence type="ECO:0000259" key="1">
    <source>
        <dbReference type="Pfam" id="PF00149"/>
    </source>
</evidence>
<dbReference type="Pfam" id="PF00149">
    <property type="entry name" value="Metallophos"/>
    <property type="match status" value="1"/>
</dbReference>
<reference evidence="2 3" key="1">
    <citation type="submission" date="2016-11" db="EMBL/GenBank/DDBJ databases">
        <authorList>
            <person name="Varghese N."/>
            <person name="Submissions S."/>
        </authorList>
    </citation>
    <scope>NUCLEOTIDE SEQUENCE [LARGE SCALE GENOMIC DNA]</scope>
    <source>
        <strain evidence="2 3">DSM 21988</strain>
    </source>
</reference>
<evidence type="ECO:0000313" key="3">
    <source>
        <dbReference type="Proteomes" id="UP000184290"/>
    </source>
</evidence>
<dbReference type="Proteomes" id="UP000184290">
    <property type="component" value="Unassembled WGS sequence"/>
</dbReference>
<dbReference type="PANTHER" id="PTHR42850:SF4">
    <property type="entry name" value="ZINC-DEPENDENT ENDOPOLYPHOSPHATASE"/>
    <property type="match status" value="1"/>
</dbReference>
<accession>A0ABY1INW6</accession>
<dbReference type="RefSeq" id="WP_060608464.1">
    <property type="nucleotide sequence ID" value="NZ_FQZC01000004.1"/>
</dbReference>
<gene>
    <name evidence="2" type="ORF">SAMN02745911_3079</name>
</gene>
<evidence type="ECO:0000313" key="2">
    <source>
        <dbReference type="EMBL" id="SHJ71116.1"/>
    </source>
</evidence>
<dbReference type="PANTHER" id="PTHR42850">
    <property type="entry name" value="METALLOPHOSPHOESTERASE"/>
    <property type="match status" value="1"/>
</dbReference>
<feature type="domain" description="Calcineurin-like phosphoesterase" evidence="1">
    <location>
        <begin position="29"/>
        <end position="221"/>
    </location>
</feature>
<dbReference type="SUPFAM" id="SSF56300">
    <property type="entry name" value="Metallo-dependent phosphatases"/>
    <property type="match status" value="1"/>
</dbReference>
<dbReference type="InterPro" id="IPR004843">
    <property type="entry name" value="Calcineurin-like_PHP"/>
</dbReference>
<comment type="caution">
    <text evidence="2">The sequence shown here is derived from an EMBL/GenBank/DDBJ whole genome shotgun (WGS) entry which is preliminary data.</text>
</comment>
<sequence length="269" mass="29794">MKSLSRLLGSRQPERRPLKRIALPEPSGPVYAVGDVHGCLDALLALEDEIFADAAHFPEPRLLIMLGDYVDRGPASAQLIDHLMQPMPNGFTRLCLAGNHELVMLDYLEGRGNLEDWLRYGAEATLASYGVDTAYLAKLGQGNAERDMLIRQAIPVAHLQFLRQLAIVVEMPGFAFVHAGILPDMPLDRQSDWQLATVRKSFEEKAHLSERVVVHGHTPVEQPLHMKGRVNLDTGACFTGQLTGIRLWHNTGRYLSSRPGGNVRPAVRA</sequence>